<proteinExistence type="predicted"/>
<dbReference type="InterPro" id="IPR010978">
    <property type="entry name" value="tRNA-bd_arm"/>
</dbReference>
<evidence type="ECO:0000313" key="1">
    <source>
        <dbReference type="EMBL" id="KAH9497315.1"/>
    </source>
</evidence>
<sequence>MSFNKFWKQTFCRYNFIIYNNCRKCSISSSQPIQSSLYVSAKYGQELFRVLDPTYDVNYLNYIEQNLDKIEQSFRIRNIDNDFFNNHKLSGLLNDFIKHLTATESLKKKRNKLIGKIRKSDGSNETLREKYQQCQSNLVESRENLYALEETIVPFLLSIPCEIEPSVGNEPEIMDRWQSNTVDQISHNYVRLGYINNLYTRSIVGPGANYLHGQGALLYYGLIDMFSRSLNESGHILVNGLDLVKSAIIECVNYRSFSEDQYRLRLASNQSEDNQRLHLVGDASLESFCAWLSKQKINRGRFYQIGSTYNNSDQMEQNHTIRATILSDPNESSKSMNELYKLFWNLFTMIGIERCSLRTDIQSLYPNEYDKYTLLSWLKSRQEWTPIGEIIHHHHYITQRLGMSNYQDCHLITSSINIVPLIYSIVEQFQIFETGKLEIPETIRNNPNFFYLFYWLAVNDARKSVTICLSLPSVSGLI</sequence>
<keyword evidence="2" id="KW-1185">Reference proteome</keyword>
<reference evidence="1" key="2">
    <citation type="journal article" date="2022" name="Res Sq">
        <title>Comparative Genomics Reveals Insights into the Divergent Evolution of Astigmatic Mites and Household Pest Adaptations.</title>
        <authorList>
            <person name="Xiong Q."/>
            <person name="Wan A.T.-Y."/>
            <person name="Liu X.-Y."/>
            <person name="Fung C.S.-H."/>
            <person name="Xiao X."/>
            <person name="Malainual N."/>
            <person name="Hou J."/>
            <person name="Wang L."/>
            <person name="Wang M."/>
            <person name="Yang K."/>
            <person name="Cui Y."/>
            <person name="Leung E."/>
            <person name="Nong W."/>
            <person name="Shin S.-K."/>
            <person name="Au S."/>
            <person name="Jeong K.Y."/>
            <person name="Chew F.T."/>
            <person name="Hui J."/>
            <person name="Leung T.F."/>
            <person name="Tungtrongchitr A."/>
            <person name="Zhong N."/>
            <person name="Liu Z."/>
            <person name="Tsui S."/>
        </authorList>
    </citation>
    <scope>NUCLEOTIDE SEQUENCE</scope>
    <source>
        <strain evidence="1">Derf</strain>
        <tissue evidence="1">Whole organism</tissue>
    </source>
</reference>
<protein>
    <submittedName>
        <fullName evidence="1">Uncharacterized protein</fullName>
    </submittedName>
</protein>
<dbReference type="InterPro" id="IPR045864">
    <property type="entry name" value="aa-tRNA-synth_II/BPL/LPL"/>
</dbReference>
<dbReference type="Proteomes" id="UP000790347">
    <property type="component" value="Unassembled WGS sequence"/>
</dbReference>
<evidence type="ECO:0000313" key="2">
    <source>
        <dbReference type="Proteomes" id="UP000790347"/>
    </source>
</evidence>
<dbReference type="EMBL" id="ASGP02000007">
    <property type="protein sequence ID" value="KAH9497315.1"/>
    <property type="molecule type" value="Genomic_DNA"/>
</dbReference>
<accession>A0A922HP91</accession>
<dbReference type="GO" id="GO:0004828">
    <property type="term" value="F:serine-tRNA ligase activity"/>
    <property type="evidence" value="ECO:0007669"/>
    <property type="project" value="InterPro"/>
</dbReference>
<dbReference type="GO" id="GO:0005524">
    <property type="term" value="F:ATP binding"/>
    <property type="evidence" value="ECO:0007669"/>
    <property type="project" value="InterPro"/>
</dbReference>
<dbReference type="AlphaFoldDB" id="A0A922HP91"/>
<dbReference type="Gene3D" id="1.10.287.40">
    <property type="entry name" value="Serine-tRNA synthetase, tRNA binding domain"/>
    <property type="match status" value="1"/>
</dbReference>
<dbReference type="InterPro" id="IPR002317">
    <property type="entry name" value="Ser-tRNA-ligase_type_1"/>
</dbReference>
<name>A0A922HP91_DERFA</name>
<comment type="caution">
    <text evidence="1">The sequence shown here is derived from an EMBL/GenBank/DDBJ whole genome shotgun (WGS) entry which is preliminary data.</text>
</comment>
<organism evidence="1 2">
    <name type="scientific">Dermatophagoides farinae</name>
    <name type="common">American house dust mite</name>
    <dbReference type="NCBI Taxonomy" id="6954"/>
    <lineage>
        <taxon>Eukaryota</taxon>
        <taxon>Metazoa</taxon>
        <taxon>Ecdysozoa</taxon>
        <taxon>Arthropoda</taxon>
        <taxon>Chelicerata</taxon>
        <taxon>Arachnida</taxon>
        <taxon>Acari</taxon>
        <taxon>Acariformes</taxon>
        <taxon>Sarcoptiformes</taxon>
        <taxon>Astigmata</taxon>
        <taxon>Psoroptidia</taxon>
        <taxon>Analgoidea</taxon>
        <taxon>Pyroglyphidae</taxon>
        <taxon>Dermatophagoidinae</taxon>
        <taxon>Dermatophagoides</taxon>
    </lineage>
</organism>
<dbReference type="SUPFAM" id="SSF55681">
    <property type="entry name" value="Class II aaRS and biotin synthetases"/>
    <property type="match status" value="1"/>
</dbReference>
<dbReference type="PANTHER" id="PTHR11778">
    <property type="entry name" value="SERYL-TRNA SYNTHETASE"/>
    <property type="match status" value="1"/>
</dbReference>
<dbReference type="Gene3D" id="3.30.930.10">
    <property type="entry name" value="Bira Bifunctional Protein, Domain 2"/>
    <property type="match status" value="1"/>
</dbReference>
<dbReference type="SUPFAM" id="SSF46589">
    <property type="entry name" value="tRNA-binding arm"/>
    <property type="match status" value="1"/>
</dbReference>
<reference evidence="1" key="1">
    <citation type="submission" date="2013-05" db="EMBL/GenBank/DDBJ databases">
        <authorList>
            <person name="Yim A.K.Y."/>
            <person name="Chan T.F."/>
            <person name="Ji K.M."/>
            <person name="Liu X.Y."/>
            <person name="Zhou J.W."/>
            <person name="Li R.Q."/>
            <person name="Yang K.Y."/>
            <person name="Li J."/>
            <person name="Li M."/>
            <person name="Law P.T.W."/>
            <person name="Wu Y.L."/>
            <person name="Cai Z.L."/>
            <person name="Qin H."/>
            <person name="Bao Y."/>
            <person name="Leung R.K.K."/>
            <person name="Ng P.K.S."/>
            <person name="Zou J."/>
            <person name="Zhong X.J."/>
            <person name="Ran P.X."/>
            <person name="Zhong N.S."/>
            <person name="Liu Z.G."/>
            <person name="Tsui S.K.W."/>
        </authorList>
    </citation>
    <scope>NUCLEOTIDE SEQUENCE</scope>
    <source>
        <strain evidence="1">Derf</strain>
        <tissue evidence="1">Whole organism</tissue>
    </source>
</reference>
<dbReference type="InterPro" id="IPR042103">
    <property type="entry name" value="SerRS_1_N_sf"/>
</dbReference>
<gene>
    <name evidence="1" type="ORF">DERF_013310</name>
</gene>
<dbReference type="GO" id="GO:0006434">
    <property type="term" value="P:seryl-tRNA aminoacylation"/>
    <property type="evidence" value="ECO:0007669"/>
    <property type="project" value="InterPro"/>
</dbReference>